<evidence type="ECO:0000256" key="3">
    <source>
        <dbReference type="SAM" id="MobiDB-lite"/>
    </source>
</evidence>
<dbReference type="Pfam" id="PF13191">
    <property type="entry name" value="AAA_16"/>
    <property type="match status" value="1"/>
</dbReference>
<dbReference type="Gene3D" id="3.40.50.300">
    <property type="entry name" value="P-loop containing nucleotide triphosphate hydrolases"/>
    <property type="match status" value="1"/>
</dbReference>
<dbReference type="SUPFAM" id="SSF46894">
    <property type="entry name" value="C-terminal effector domain of the bipartite response regulators"/>
    <property type="match status" value="1"/>
</dbReference>
<evidence type="ECO:0000313" key="5">
    <source>
        <dbReference type="EMBL" id="GAA4634519.1"/>
    </source>
</evidence>
<organism evidence="5 6">
    <name type="scientific">Actinoallomurus vinaceus</name>
    <dbReference type="NCBI Taxonomy" id="1080074"/>
    <lineage>
        <taxon>Bacteria</taxon>
        <taxon>Bacillati</taxon>
        <taxon>Actinomycetota</taxon>
        <taxon>Actinomycetes</taxon>
        <taxon>Streptosporangiales</taxon>
        <taxon>Thermomonosporaceae</taxon>
        <taxon>Actinoallomurus</taxon>
    </lineage>
</organism>
<dbReference type="EMBL" id="BAABHK010000014">
    <property type="protein sequence ID" value="GAA4634519.1"/>
    <property type="molecule type" value="Genomic_DNA"/>
</dbReference>
<dbReference type="InterPro" id="IPR027417">
    <property type="entry name" value="P-loop_NTPase"/>
</dbReference>
<feature type="domain" description="HTH luxR-type" evidence="4">
    <location>
        <begin position="874"/>
        <end position="939"/>
    </location>
</feature>
<dbReference type="Proteomes" id="UP001501442">
    <property type="component" value="Unassembled WGS sequence"/>
</dbReference>
<reference evidence="6" key="1">
    <citation type="journal article" date="2019" name="Int. J. Syst. Evol. Microbiol.">
        <title>The Global Catalogue of Microorganisms (GCM) 10K type strain sequencing project: providing services to taxonomists for standard genome sequencing and annotation.</title>
        <authorList>
            <consortium name="The Broad Institute Genomics Platform"/>
            <consortium name="The Broad Institute Genome Sequencing Center for Infectious Disease"/>
            <person name="Wu L."/>
            <person name="Ma J."/>
        </authorList>
    </citation>
    <scope>NUCLEOTIDE SEQUENCE [LARGE SCALE GENOMIC DNA]</scope>
    <source>
        <strain evidence="6">JCM 17939</strain>
    </source>
</reference>
<dbReference type="SMART" id="SM00421">
    <property type="entry name" value="HTH_LUXR"/>
    <property type="match status" value="1"/>
</dbReference>
<dbReference type="SMART" id="SM00382">
    <property type="entry name" value="AAA"/>
    <property type="match status" value="1"/>
</dbReference>
<dbReference type="CDD" id="cd06170">
    <property type="entry name" value="LuxR_C_like"/>
    <property type="match status" value="1"/>
</dbReference>
<evidence type="ECO:0000259" key="4">
    <source>
        <dbReference type="PROSITE" id="PS50043"/>
    </source>
</evidence>
<feature type="compositionally biased region" description="Low complexity" evidence="3">
    <location>
        <begin position="10"/>
        <end position="21"/>
    </location>
</feature>
<dbReference type="Pfam" id="PF00196">
    <property type="entry name" value="GerE"/>
    <property type="match status" value="1"/>
</dbReference>
<protein>
    <submittedName>
        <fullName evidence="5">LuxR family transcriptional regulator</fullName>
    </submittedName>
</protein>
<dbReference type="PANTHER" id="PTHR16305">
    <property type="entry name" value="TESTICULAR SOLUBLE ADENYLYL CYCLASE"/>
    <property type="match status" value="1"/>
</dbReference>
<comment type="caution">
    <text evidence="5">The sequence shown here is derived from an EMBL/GenBank/DDBJ whole genome shotgun (WGS) entry which is preliminary data.</text>
</comment>
<evidence type="ECO:0000313" key="6">
    <source>
        <dbReference type="Proteomes" id="UP001501442"/>
    </source>
</evidence>
<proteinExistence type="predicted"/>
<evidence type="ECO:0000256" key="1">
    <source>
        <dbReference type="ARBA" id="ARBA00022741"/>
    </source>
</evidence>
<feature type="region of interest" description="Disordered" evidence="3">
    <location>
        <begin position="1"/>
        <end position="28"/>
    </location>
</feature>
<evidence type="ECO:0000256" key="2">
    <source>
        <dbReference type="ARBA" id="ARBA00022840"/>
    </source>
</evidence>
<keyword evidence="2" id="KW-0067">ATP-binding</keyword>
<dbReference type="PROSITE" id="PS50043">
    <property type="entry name" value="HTH_LUXR_2"/>
    <property type="match status" value="1"/>
</dbReference>
<dbReference type="Gene3D" id="1.25.40.10">
    <property type="entry name" value="Tetratricopeptide repeat domain"/>
    <property type="match status" value="1"/>
</dbReference>
<dbReference type="PRINTS" id="PR00038">
    <property type="entry name" value="HTHLUXR"/>
</dbReference>
<dbReference type="InterPro" id="IPR041664">
    <property type="entry name" value="AAA_16"/>
</dbReference>
<gene>
    <name evidence="5" type="ORF">GCM10023196_076300</name>
</gene>
<keyword evidence="1" id="KW-0547">Nucleotide-binding</keyword>
<dbReference type="InterPro" id="IPR036388">
    <property type="entry name" value="WH-like_DNA-bd_sf"/>
</dbReference>
<accession>A0ABP8ULP6</accession>
<dbReference type="InterPro" id="IPR016032">
    <property type="entry name" value="Sig_transdc_resp-reg_C-effctor"/>
</dbReference>
<dbReference type="PANTHER" id="PTHR16305:SF35">
    <property type="entry name" value="TRANSCRIPTIONAL ACTIVATOR DOMAIN"/>
    <property type="match status" value="1"/>
</dbReference>
<dbReference type="SUPFAM" id="SSF52540">
    <property type="entry name" value="P-loop containing nucleoside triphosphate hydrolases"/>
    <property type="match status" value="1"/>
</dbReference>
<dbReference type="InterPro" id="IPR011990">
    <property type="entry name" value="TPR-like_helical_dom_sf"/>
</dbReference>
<sequence>MTDPFGSAKGTAAPPATAGPPVRGPWPPALVDREPLLARARDHLTAGGSVVLTGPAGIGKSTLLGTLAAEFTDHRVLRCSLSETERHLPFLGLIDLLAETGDDLLESLPKHQRAMLESALLRGDDPVGERDVLGLRVAVLAAFRNLCAAGPVLLVVDDAQWLDAPSAELLAFIARRAGSLPLRALAGLRTGPGDPQDPPGLCPPPVVTLPVPPMTVAEVGGLLGGLGLPRAVLAKVHRASDGNPFFALELGRALADHGEPLDPAAPLPVPDGLRTLMLGRLFALSSGARHTLLIACAAARPTLALLRGAGRPEAAADIAEARHAGIVAPGDVVRFTHPLLSAVLYAESPERDRLAAHAALADAVTDPVERARHLAAVAPGRDAQVAETLSEAATAARRRGARAAAARLGLLAAERTTKPEAEPELRLTAAEDALAAGEFAMARGIAEDVLAEASLPAERVRAWIVLLDSCGQALAELDDVFPRALADARDDPALLAPLHYRLAWRAWLVKGSARRAREEAARAARLAAEAGDRNTELLALTSQALAEFHVGSPEAERTMARALAGPQDPAIRLGHNGPVYLRYRHHLLHDRLEEARGELRSLTYAVRQRGLVESLFMCLYGSAQVEMARGRCDRALDLAYQCLRLAEDSELSQGPAWCAVAFTEAAGGSLDRGLAAAERGVGHSEDDGDLLFLPTTLHALGHIRLLRGDAAGAVGALRRVRRLETAQGLAEPALRRWHADLAEALTATGAIAEAEGLIEETRRDAVRLGRRSVLATLDRAAAVVTAARGDVEVALHCMERAVASLAALPYPIEEGRARLELGRLALRAGNAAAAREALHGARRVLLRAKAAPWLAAVTSELDRLDLGAPPAAGDGDPLRALSGMERRVATLVAEGATNREIAARLFVSIKTVEAALTRSYRKLGVRSRVGLTRIIAVPRPEDRSA</sequence>
<dbReference type="PROSITE" id="PS00622">
    <property type="entry name" value="HTH_LUXR_1"/>
    <property type="match status" value="1"/>
</dbReference>
<keyword evidence="6" id="KW-1185">Reference proteome</keyword>
<dbReference type="SUPFAM" id="SSF48452">
    <property type="entry name" value="TPR-like"/>
    <property type="match status" value="1"/>
</dbReference>
<name>A0ABP8ULP6_9ACTN</name>
<dbReference type="InterPro" id="IPR000792">
    <property type="entry name" value="Tscrpt_reg_LuxR_C"/>
</dbReference>
<dbReference type="Gene3D" id="1.10.10.10">
    <property type="entry name" value="Winged helix-like DNA-binding domain superfamily/Winged helix DNA-binding domain"/>
    <property type="match status" value="1"/>
</dbReference>
<dbReference type="InterPro" id="IPR003593">
    <property type="entry name" value="AAA+_ATPase"/>
</dbReference>